<dbReference type="AlphaFoldDB" id="A0AAV9VWT0"/>
<proteinExistence type="predicted"/>
<gene>
    <name evidence="1" type="ORF">TWF481_002569</name>
</gene>
<evidence type="ECO:0000313" key="2">
    <source>
        <dbReference type="Proteomes" id="UP001370758"/>
    </source>
</evidence>
<reference evidence="1 2" key="1">
    <citation type="submission" date="2023-08" db="EMBL/GenBank/DDBJ databases">
        <authorList>
            <person name="Palmer J.M."/>
        </authorList>
    </citation>
    <scope>NUCLEOTIDE SEQUENCE [LARGE SCALE GENOMIC DNA]</scope>
    <source>
        <strain evidence="1 2">TWF481</strain>
    </source>
</reference>
<keyword evidence="2" id="KW-1185">Reference proteome</keyword>
<accession>A0AAV9VWT0</accession>
<sequence length="90" mass="10004">MPCRADLLAFAESLTPDIRRLGERIRVLRLSMHMQPAHSAVLGEMLRELEAEEEYWDEGVHAFSSALGIPVVQGSQPKGAGSKTGMWKVR</sequence>
<protein>
    <submittedName>
        <fullName evidence="1">Uncharacterized protein</fullName>
    </submittedName>
</protein>
<organism evidence="1 2">
    <name type="scientific">Arthrobotrys musiformis</name>
    <dbReference type="NCBI Taxonomy" id="47236"/>
    <lineage>
        <taxon>Eukaryota</taxon>
        <taxon>Fungi</taxon>
        <taxon>Dikarya</taxon>
        <taxon>Ascomycota</taxon>
        <taxon>Pezizomycotina</taxon>
        <taxon>Orbiliomycetes</taxon>
        <taxon>Orbiliales</taxon>
        <taxon>Orbiliaceae</taxon>
        <taxon>Arthrobotrys</taxon>
    </lineage>
</organism>
<dbReference type="EMBL" id="JAVHJL010000012">
    <property type="protein sequence ID" value="KAK6495520.1"/>
    <property type="molecule type" value="Genomic_DNA"/>
</dbReference>
<evidence type="ECO:0000313" key="1">
    <source>
        <dbReference type="EMBL" id="KAK6495520.1"/>
    </source>
</evidence>
<comment type="caution">
    <text evidence="1">The sequence shown here is derived from an EMBL/GenBank/DDBJ whole genome shotgun (WGS) entry which is preliminary data.</text>
</comment>
<dbReference type="Proteomes" id="UP001370758">
    <property type="component" value="Unassembled WGS sequence"/>
</dbReference>
<name>A0AAV9VWT0_9PEZI</name>